<protein>
    <submittedName>
        <fullName evidence="2">Uncharacterized protein</fullName>
    </submittedName>
</protein>
<sequence>MPMTSSVGIAAQRAPWTVYSVVLLVHSIPTAISVQVQTMDELEMMQGSNISAAIPLSSATSSATVPCAPFNDDTCLHHLYWGSGYSCATATEWCHSWGKDMQRCCSLACGTAYLTEKACNEMVSAGTCAYPHSGSSACDTTGELSSPEGALGAASYPTPSPGLVQGGYGGAPAATPSPTELTLGGYSGGFGGYPVAAPAATPSPTEPPTLGGYPGGFGGYGGAPAATPSPTEPSTLGGYPGGFGGYPSAAPSATPSPNTPPTSEFPWGGYGPPLAGASTATFGAAAAAPMSATGAAAPVSATGDPHLRNVHGEEFEPPGKHVLIQIPRKPLMYSLLRVDADVKTLGRSCADMYFQELNITGAWADVERSGGFHYYAQSGNDRASHWMHFGSVQLKVAHGRTREGTRYLNFYVRDLARAGFDVGGLLGGDDHTEASMPPEECAHRLAL</sequence>
<name>A0ABN9UHW7_9DINO</name>
<feature type="compositionally biased region" description="Low complexity" evidence="1">
    <location>
        <begin position="246"/>
        <end position="256"/>
    </location>
</feature>
<dbReference type="EMBL" id="CAUYUJ010015882">
    <property type="protein sequence ID" value="CAK0859249.1"/>
    <property type="molecule type" value="Genomic_DNA"/>
</dbReference>
<evidence type="ECO:0000313" key="3">
    <source>
        <dbReference type="Proteomes" id="UP001189429"/>
    </source>
</evidence>
<feature type="region of interest" description="Disordered" evidence="1">
    <location>
        <begin position="242"/>
        <end position="268"/>
    </location>
</feature>
<accession>A0ABN9UHW7</accession>
<gene>
    <name evidence="2" type="ORF">PCOR1329_LOCUS48671</name>
</gene>
<dbReference type="Proteomes" id="UP001189429">
    <property type="component" value="Unassembled WGS sequence"/>
</dbReference>
<evidence type="ECO:0000256" key="1">
    <source>
        <dbReference type="SAM" id="MobiDB-lite"/>
    </source>
</evidence>
<proteinExistence type="predicted"/>
<organism evidence="2 3">
    <name type="scientific">Prorocentrum cordatum</name>
    <dbReference type="NCBI Taxonomy" id="2364126"/>
    <lineage>
        <taxon>Eukaryota</taxon>
        <taxon>Sar</taxon>
        <taxon>Alveolata</taxon>
        <taxon>Dinophyceae</taxon>
        <taxon>Prorocentrales</taxon>
        <taxon>Prorocentraceae</taxon>
        <taxon>Prorocentrum</taxon>
    </lineage>
</organism>
<evidence type="ECO:0000313" key="2">
    <source>
        <dbReference type="EMBL" id="CAK0859249.1"/>
    </source>
</evidence>
<reference evidence="2" key="1">
    <citation type="submission" date="2023-10" db="EMBL/GenBank/DDBJ databases">
        <authorList>
            <person name="Chen Y."/>
            <person name="Shah S."/>
            <person name="Dougan E. K."/>
            <person name="Thang M."/>
            <person name="Chan C."/>
        </authorList>
    </citation>
    <scope>NUCLEOTIDE SEQUENCE [LARGE SCALE GENOMIC DNA]</scope>
</reference>
<keyword evidence="3" id="KW-1185">Reference proteome</keyword>
<comment type="caution">
    <text evidence="2">The sequence shown here is derived from an EMBL/GenBank/DDBJ whole genome shotgun (WGS) entry which is preliminary data.</text>
</comment>